<feature type="region of interest" description="Disordered" evidence="1">
    <location>
        <begin position="400"/>
        <end position="436"/>
    </location>
</feature>
<accession>A0A919GHT1</accession>
<comment type="caution">
    <text evidence="3">The sequence shown here is derived from an EMBL/GenBank/DDBJ whole genome shotgun (WGS) entry which is preliminary data.</text>
</comment>
<proteinExistence type="predicted"/>
<organism evidence="3 4">
    <name type="scientific">Streptomyces sulfonofaciens</name>
    <dbReference type="NCBI Taxonomy" id="68272"/>
    <lineage>
        <taxon>Bacteria</taxon>
        <taxon>Bacillati</taxon>
        <taxon>Actinomycetota</taxon>
        <taxon>Actinomycetes</taxon>
        <taxon>Kitasatosporales</taxon>
        <taxon>Streptomycetaceae</taxon>
        <taxon>Streptomyces</taxon>
    </lineage>
</organism>
<gene>
    <name evidence="3" type="ORF">GCM10018793_50360</name>
</gene>
<feature type="compositionally biased region" description="Pro residues" evidence="1">
    <location>
        <begin position="410"/>
        <end position="427"/>
    </location>
</feature>
<feature type="chain" id="PRO_5036920288" description="Secreted protein" evidence="2">
    <location>
        <begin position="28"/>
        <end position="505"/>
    </location>
</feature>
<sequence>MSSLFRSTIKAAAAALAVLSATTPLWAAGPASAGAGGPRCVGSAAPLSVEESRLSWVLPDDADPARPEPTSFAQQMIKGGGFQDYGPAFTRALCGAPSLEAATALVKHEGQDLWQAAVKRAQRRGGVSGDLPYSDDRPLYWTRLQSTATLRRWTPDFSLSDTQRSALITAFDRASRGMFDIDFPAGKGVKRVLMSGFDPYTLDGGTTGGAAGTVGNNIRHGNPSGATALALDGTTYKTGDGRTAYVQAYTLPVNYTEFQAGYLEDTVGPFMRPGPRRVDASVTVSQAGGSVFDLEQWNGRYHGVSPGNDHSQPCPTLNGAPQLAVDNHDCDSAVVERWGGPKEFSLTDPPQWTTTTLPIAQMIRADTGASIPRPPGDEWPDQSVAFGVVWHTNYTEFPDCSSTRQVTRNNPPPTDYPPTTAPTPPDPGSCSYSGGGGNYLSNESGYRNTLLRDRMGLKIPAGHIHTPDMQRFERPFDVSDSTFDAWRLAIVAQAGNLLHVVADNS</sequence>
<dbReference type="AlphaFoldDB" id="A0A919GHT1"/>
<evidence type="ECO:0000313" key="3">
    <source>
        <dbReference type="EMBL" id="GHH84799.1"/>
    </source>
</evidence>
<dbReference type="Gene3D" id="3.40.630.20">
    <property type="entry name" value="Peptidase C15, pyroglutamyl peptidase I-like"/>
    <property type="match status" value="1"/>
</dbReference>
<dbReference type="Proteomes" id="UP000603708">
    <property type="component" value="Unassembled WGS sequence"/>
</dbReference>
<reference evidence="3" key="1">
    <citation type="journal article" date="2014" name="Int. J. Syst. Evol. Microbiol.">
        <title>Complete genome sequence of Corynebacterium casei LMG S-19264T (=DSM 44701T), isolated from a smear-ripened cheese.</title>
        <authorList>
            <consortium name="US DOE Joint Genome Institute (JGI-PGF)"/>
            <person name="Walter F."/>
            <person name="Albersmeier A."/>
            <person name="Kalinowski J."/>
            <person name="Ruckert C."/>
        </authorList>
    </citation>
    <scope>NUCLEOTIDE SEQUENCE</scope>
    <source>
        <strain evidence="3">JCM 5069</strain>
    </source>
</reference>
<evidence type="ECO:0008006" key="5">
    <source>
        <dbReference type="Google" id="ProtNLM"/>
    </source>
</evidence>
<name>A0A919GHT1_9ACTN</name>
<evidence type="ECO:0000313" key="4">
    <source>
        <dbReference type="Proteomes" id="UP000603708"/>
    </source>
</evidence>
<dbReference type="SUPFAM" id="SSF53182">
    <property type="entry name" value="Pyrrolidone carboxyl peptidase (pyroglutamate aminopeptidase)"/>
    <property type="match status" value="1"/>
</dbReference>
<dbReference type="EMBL" id="BNCD01000016">
    <property type="protein sequence ID" value="GHH84799.1"/>
    <property type="molecule type" value="Genomic_DNA"/>
</dbReference>
<evidence type="ECO:0000256" key="1">
    <source>
        <dbReference type="SAM" id="MobiDB-lite"/>
    </source>
</evidence>
<keyword evidence="2" id="KW-0732">Signal</keyword>
<protein>
    <recommendedName>
        <fullName evidence="5">Secreted protein</fullName>
    </recommendedName>
</protein>
<evidence type="ECO:0000256" key="2">
    <source>
        <dbReference type="SAM" id="SignalP"/>
    </source>
</evidence>
<reference evidence="3" key="2">
    <citation type="submission" date="2020-09" db="EMBL/GenBank/DDBJ databases">
        <authorList>
            <person name="Sun Q."/>
            <person name="Ohkuma M."/>
        </authorList>
    </citation>
    <scope>NUCLEOTIDE SEQUENCE</scope>
    <source>
        <strain evidence="3">JCM 5069</strain>
    </source>
</reference>
<feature type="signal peptide" evidence="2">
    <location>
        <begin position="1"/>
        <end position="27"/>
    </location>
</feature>
<dbReference type="InterPro" id="IPR036440">
    <property type="entry name" value="Peptidase_C15-like_sf"/>
</dbReference>
<dbReference type="RefSeq" id="WP_229924911.1">
    <property type="nucleotide sequence ID" value="NZ_BNCD01000016.1"/>
</dbReference>
<feature type="compositionally biased region" description="Polar residues" evidence="1">
    <location>
        <begin position="400"/>
        <end position="409"/>
    </location>
</feature>
<keyword evidence="4" id="KW-1185">Reference proteome</keyword>